<keyword evidence="5" id="KW-0732">Signal</keyword>
<dbReference type="SMART" id="SM00409">
    <property type="entry name" value="IG"/>
    <property type="match status" value="1"/>
</dbReference>
<dbReference type="Proteomes" id="UP000594262">
    <property type="component" value="Unplaced"/>
</dbReference>
<dbReference type="Pfam" id="PF00041">
    <property type="entry name" value="fn3"/>
    <property type="match status" value="4"/>
</dbReference>
<keyword evidence="4" id="KW-0472">Membrane</keyword>
<dbReference type="RefSeq" id="XP_066921010.1">
    <property type="nucleotide sequence ID" value="XM_067064909.1"/>
</dbReference>
<proteinExistence type="predicted"/>
<dbReference type="Pfam" id="PF13927">
    <property type="entry name" value="Ig_3"/>
    <property type="match status" value="1"/>
</dbReference>
<dbReference type="CDD" id="cd00063">
    <property type="entry name" value="FN3"/>
    <property type="match status" value="8"/>
</dbReference>
<dbReference type="CDD" id="cd00037">
    <property type="entry name" value="CLECT"/>
    <property type="match status" value="1"/>
</dbReference>
<accession>A0A7M6DP57</accession>
<feature type="disulfide bond" evidence="2">
    <location>
        <begin position="536"/>
        <end position="548"/>
    </location>
</feature>
<evidence type="ECO:0000259" key="7">
    <source>
        <dbReference type="PROSITE" id="PS50835"/>
    </source>
</evidence>
<dbReference type="GO" id="GO:0016020">
    <property type="term" value="C:membrane"/>
    <property type="evidence" value="ECO:0007669"/>
    <property type="project" value="UniProtKB-SubCell"/>
</dbReference>
<comment type="caution">
    <text evidence="2">Lacks conserved residue(s) required for the propagation of feature annotation.</text>
</comment>
<dbReference type="SUPFAM" id="SSF57424">
    <property type="entry name" value="LDL receptor-like module"/>
    <property type="match status" value="3"/>
</dbReference>
<sequence length="2084" mass="233642">MHRKLLLSLLISFIHHIHGQLRVTTDFQDVTVDHDRSRSFRCSATGGTPPYRFQWFQDSNEVDNVPSKVSLNALGDTMTIFRMDKTLAGEYRCVVTDNSNNERRSNNFKIQYRGRKPGEVSSAKAEPVKGSESTKVLLSWSIPNDLGFNRAQDIIYSIKLCVLPRLTSCSAQQTNELSTQMSVKPGTQYSIIITTSTVTGLNGKASPLVFTTPLCSTSQYKCPNERKCIRNTTLSSQLCDGTEDCRDKSDESDLCSKPSPVELLEPEVGTRYSIIIKWKKPRASERITGYQILLSNGFVDNFKDVDGTMVRREITNLKQNTKYTVEIRARNPSGFSIKSSKGVFKTDKGPVGNAVDIENYSKKRVQFFKWKPPTETGGVALNELLYTIRWQKKGSKLKPFAQNITGGRLEYEIPMDNYKDKDNFYYWFTVSNGARTGGNKTVDDTFVFKPREPFEFLSVEVFRTFIVLAWPSHVPPDVVFGYSLKVGGKSYKLKSDVTDYNVTGLEKDTEYKIQLTRRNGDRDDQYTSTTERTKNCAPQEFQCQNGECLPNFGQVCNSNKDCSDGSDEEHLYKPANCKLPGIVDFNITAQYKGLKIHLLNLNGSLSGVVIVDINGASGDVIKLPNGQSVRGVKRDSQFGALIIQHPDFSPSIASTVYVYGVSQSGNGPVLSKQTRTLGPIALPPELIEQGPTFLKIEFQGLPGINELSLESYTIEYKHTNDHNKLNETLKIKTSIRPLKYLFDDLEYNTSYSFRYKVEDSDGESDKSPWIKFSTSERELPGEIENLEVRPRRSEIDVIWDKADGQSIVGYTVQYKTSSTSSWEDGNEEKVTSNKYTIQELEPNKNYDVRVAARNDKGSGEFTEASTTTDTNICPGYDWKKYGSSCYYRGPAGLDGKTFDEARDVCEKLGGDLVSIGSASEGDEVLYEVRREPVVNVAYFNGLQRTSDTTYKWTDGTSFGYSQIDQDEPFNKRQQCVLMVAKDGGQFAWVAARCDNEEGFMCKRENVNDKPLELKLKSNEFDSLTFQLPTTTLNRQPKYFVEIIDSEGGRRTLTVSSDDGEFTVNKLTEDDEYDITVQEDFFGLGPKTKQEIFRTARFISPKAVKESNDKKVRYAESQKREIEWKYGDLGDSLLENVKVRVRFCYFAKCDFVDFNGTKGVLEDLRADTKYNYTLQVYDTKYLKSGKIAEAKEFRTDEQDTCRDDEWLCAGGSKCIKQEQRCDNKFDCPSDIPGRAVDEQKIAGCSPPEEVEIGKVIGGLNFLKIHWKSPTKDQRVRGYTLLVNNKTRHSISGNTTSFRVSNLKEGSLVTYSLSAFNPTGDGEKVTSNKKLANESGPTTAVQNLKADDVKSNEKNQRRISWEIPSKLNNNDPETIQYDIKLCYTNQKEKSQTCDEKSVTNKLHYIIQSLKPSKNYSVVVTATNEYDQSSAPSNEIRFKTTLCNSNEFECKLDGTCVSKNATCDGKKDCKDAADEKKSAGCSLSPNVVIEKENLGISSIAIKYHKLERVANQIVFTLTTKEGSFLQEEVVKGGDVLKDGVVTFTKGVKANSEYKVKAVVYNFIGKNKGTVLEIETPEKNAPAGKPQKIEFKTTENEESTSVQVSWKAPFVTGGKAKDQLKYKIRVCIDGTEDCNDVISEEGSTEKLVEGLKPDTQYRFKISVFSGDDEGGDEQKASYKTLEKDTCKDETYYRCPIKCLNPNRVCDGIIDCIDRSDESKAAKCSAPEKIEKVDVEASWNSLTFKWEEPANNPIEYHLTLKCTVNDVESPLVETTIPKKEQSYTFEGLTENEDKANCEFGIIPSNLIGEAKQFKGVYKTKTLGTPSKPKESKVTTVDGFETKQVNLEWEAPSNLGNARAKEIKYKLQWCRTEEDCKDKTVDGQSATLKDLKPGTEYDVEVTAINPLGKSGEPLKLVFSTADKDTLPSPPQNVKVTKHPDHPNQKAIVQWETPKDKNGLEKHQIKYRIEYCIKPVKDCRIIEIDTGTQNYTIVDMEGGQSYGIRVAALGRSGAFGDYSAKYFHTTEGSASSGLASWEIALIVVAILIIIVIILALVIRAVYKSRSAKSYESTGGNEKAKMNGGYQADEKV</sequence>
<dbReference type="PROSITE" id="PS50835">
    <property type="entry name" value="IG_LIKE"/>
    <property type="match status" value="1"/>
</dbReference>
<dbReference type="PROSITE" id="PS50853">
    <property type="entry name" value="FN3"/>
    <property type="match status" value="8"/>
</dbReference>
<dbReference type="SMART" id="SM00192">
    <property type="entry name" value="LDLa"/>
    <property type="match status" value="5"/>
</dbReference>
<dbReference type="PANTHER" id="PTHR46957">
    <property type="entry name" value="CYTOKINE RECEPTOR"/>
    <property type="match status" value="1"/>
</dbReference>
<dbReference type="OrthoDB" id="5953279at2759"/>
<evidence type="ECO:0000256" key="4">
    <source>
        <dbReference type="SAM" id="Phobius"/>
    </source>
</evidence>
<dbReference type="PROSITE" id="PS01209">
    <property type="entry name" value="LDLRA_1"/>
    <property type="match status" value="1"/>
</dbReference>
<dbReference type="SUPFAM" id="SSF49265">
    <property type="entry name" value="Fibronectin type III"/>
    <property type="match status" value="6"/>
</dbReference>
<evidence type="ECO:0000313" key="9">
    <source>
        <dbReference type="EnsemblMetazoa" id="CLYHEMP019539.1"/>
    </source>
</evidence>
<dbReference type="InterPro" id="IPR002172">
    <property type="entry name" value="LDrepeatLR_classA_rpt"/>
</dbReference>
<feature type="domain" description="Fibronectin type-III" evidence="8">
    <location>
        <begin position="1819"/>
        <end position="1917"/>
    </location>
</feature>
<reference evidence="9" key="1">
    <citation type="submission" date="2021-01" db="UniProtKB">
        <authorList>
            <consortium name="EnsemblMetazoa"/>
        </authorList>
    </citation>
    <scope>IDENTIFICATION</scope>
</reference>
<dbReference type="InterPro" id="IPR013783">
    <property type="entry name" value="Ig-like_fold"/>
</dbReference>
<dbReference type="Pfam" id="PF00059">
    <property type="entry name" value="Lectin_C"/>
    <property type="match status" value="1"/>
</dbReference>
<dbReference type="PROSITE" id="PS50068">
    <property type="entry name" value="LDLRA_2"/>
    <property type="match status" value="4"/>
</dbReference>
<dbReference type="InterPro" id="IPR001304">
    <property type="entry name" value="C-type_lectin-like"/>
</dbReference>
<dbReference type="PROSITE" id="PS50041">
    <property type="entry name" value="C_TYPE_LECTIN_2"/>
    <property type="match status" value="1"/>
</dbReference>
<feature type="chain" id="PRO_5029895444" evidence="5">
    <location>
        <begin position="20"/>
        <end position="2084"/>
    </location>
</feature>
<keyword evidence="4" id="KW-0812">Transmembrane</keyword>
<evidence type="ECO:0000313" key="10">
    <source>
        <dbReference type="Proteomes" id="UP000594262"/>
    </source>
</evidence>
<dbReference type="Pfam" id="PF00057">
    <property type="entry name" value="Ldl_recept_a"/>
    <property type="match status" value="2"/>
</dbReference>
<evidence type="ECO:0000259" key="8">
    <source>
        <dbReference type="PROSITE" id="PS50853"/>
    </source>
</evidence>
<dbReference type="InterPro" id="IPR016186">
    <property type="entry name" value="C-type_lectin-like/link_sf"/>
</dbReference>
<dbReference type="InterPro" id="IPR036116">
    <property type="entry name" value="FN3_sf"/>
</dbReference>
<feature type="domain" description="Ig-like" evidence="7">
    <location>
        <begin position="19"/>
        <end position="109"/>
    </location>
</feature>
<evidence type="ECO:0000256" key="5">
    <source>
        <dbReference type="SAM" id="SignalP"/>
    </source>
</evidence>
<feature type="domain" description="Fibronectin type-III" evidence="8">
    <location>
        <begin position="680"/>
        <end position="777"/>
    </location>
</feature>
<name>A0A7M6DP57_9CNID</name>
<dbReference type="InterPro" id="IPR007110">
    <property type="entry name" value="Ig-like_dom"/>
</dbReference>
<feature type="domain" description="Fibronectin type-III" evidence="8">
    <location>
        <begin position="257"/>
        <end position="349"/>
    </location>
</feature>
<dbReference type="Gene3D" id="2.40.128.620">
    <property type="match status" value="1"/>
</dbReference>
<dbReference type="Gene3D" id="3.10.100.10">
    <property type="entry name" value="Mannose-Binding Protein A, subunit A"/>
    <property type="match status" value="1"/>
</dbReference>
<dbReference type="SMART" id="SM00060">
    <property type="entry name" value="FN3"/>
    <property type="match status" value="11"/>
</dbReference>
<feature type="domain" description="C-type lectin" evidence="6">
    <location>
        <begin position="881"/>
        <end position="1002"/>
    </location>
</feature>
<dbReference type="InterPro" id="IPR036055">
    <property type="entry name" value="LDL_receptor-like_sf"/>
</dbReference>
<feature type="domain" description="Fibronectin type-III" evidence="8">
    <location>
        <begin position="1338"/>
        <end position="1440"/>
    </location>
</feature>
<evidence type="ECO:0000256" key="1">
    <source>
        <dbReference type="ARBA" id="ARBA00023157"/>
    </source>
</evidence>
<protein>
    <submittedName>
        <fullName evidence="9">Uncharacterized protein</fullName>
    </submittedName>
</protein>
<organism evidence="9 10">
    <name type="scientific">Clytia hemisphaerica</name>
    <dbReference type="NCBI Taxonomy" id="252671"/>
    <lineage>
        <taxon>Eukaryota</taxon>
        <taxon>Metazoa</taxon>
        <taxon>Cnidaria</taxon>
        <taxon>Hydrozoa</taxon>
        <taxon>Hydroidolina</taxon>
        <taxon>Leptothecata</taxon>
        <taxon>Obeliida</taxon>
        <taxon>Clytiidae</taxon>
        <taxon>Clytia</taxon>
    </lineage>
</organism>
<dbReference type="CDD" id="cd00112">
    <property type="entry name" value="LDLa"/>
    <property type="match status" value="5"/>
</dbReference>
<evidence type="ECO:0000256" key="2">
    <source>
        <dbReference type="PROSITE-ProRule" id="PRU00124"/>
    </source>
</evidence>
<dbReference type="GeneID" id="136808376"/>
<feature type="domain" description="Fibronectin type-III" evidence="8">
    <location>
        <begin position="1923"/>
        <end position="2022"/>
    </location>
</feature>
<keyword evidence="1 2" id="KW-1015">Disulfide bond</keyword>
<dbReference type="PRINTS" id="PR00261">
    <property type="entry name" value="LDLRECEPTOR"/>
</dbReference>
<feature type="domain" description="Fibronectin type-III" evidence="8">
    <location>
        <begin position="1245"/>
        <end position="1333"/>
    </location>
</feature>
<keyword evidence="4" id="KW-1133">Transmembrane helix</keyword>
<dbReference type="InterPro" id="IPR036179">
    <property type="entry name" value="Ig-like_dom_sf"/>
</dbReference>
<evidence type="ECO:0000256" key="3">
    <source>
        <dbReference type="SAM" id="MobiDB-lite"/>
    </source>
</evidence>
<dbReference type="PANTHER" id="PTHR46957:SF3">
    <property type="entry name" value="CYTOKINE RECEPTOR"/>
    <property type="match status" value="1"/>
</dbReference>
<dbReference type="EnsemblMetazoa" id="CLYHEMT019539.1">
    <property type="protein sequence ID" value="CLYHEMP019539.1"/>
    <property type="gene ID" value="CLYHEMG019539"/>
</dbReference>
<dbReference type="InterPro" id="IPR003961">
    <property type="entry name" value="FN3_dom"/>
</dbReference>
<dbReference type="Gene3D" id="2.60.40.10">
    <property type="entry name" value="Immunoglobulins"/>
    <property type="match status" value="10"/>
</dbReference>
<dbReference type="Gene3D" id="4.10.400.10">
    <property type="entry name" value="Low-density Lipoprotein Receptor"/>
    <property type="match status" value="3"/>
</dbReference>
<dbReference type="SMART" id="SM00034">
    <property type="entry name" value="CLECT"/>
    <property type="match status" value="1"/>
</dbReference>
<dbReference type="InterPro" id="IPR023415">
    <property type="entry name" value="LDLR_class-A_CS"/>
</dbReference>
<feature type="region of interest" description="Disordered" evidence="3">
    <location>
        <begin position="2063"/>
        <end position="2084"/>
    </location>
</feature>
<keyword evidence="10" id="KW-1185">Reference proteome</keyword>
<dbReference type="SUPFAM" id="SSF48726">
    <property type="entry name" value="Immunoglobulin"/>
    <property type="match status" value="1"/>
</dbReference>
<feature type="signal peptide" evidence="5">
    <location>
        <begin position="1"/>
        <end position="19"/>
    </location>
</feature>
<feature type="domain" description="Fibronectin type-III" evidence="8">
    <location>
        <begin position="1581"/>
        <end position="1679"/>
    </location>
</feature>
<dbReference type="InterPro" id="IPR050713">
    <property type="entry name" value="RTP_Phos/Ushers"/>
</dbReference>
<feature type="disulfide bond" evidence="2">
    <location>
        <begin position="1682"/>
        <end position="1694"/>
    </location>
</feature>
<dbReference type="InterPro" id="IPR016187">
    <property type="entry name" value="CTDL_fold"/>
</dbReference>
<feature type="domain" description="Fibronectin type-III" evidence="8">
    <location>
        <begin position="779"/>
        <end position="873"/>
    </location>
</feature>
<evidence type="ECO:0000259" key="6">
    <source>
        <dbReference type="PROSITE" id="PS50041"/>
    </source>
</evidence>
<dbReference type="InterPro" id="IPR003599">
    <property type="entry name" value="Ig_sub"/>
</dbReference>
<dbReference type="SUPFAM" id="SSF56436">
    <property type="entry name" value="C-type lectin-like"/>
    <property type="match status" value="1"/>
</dbReference>
<feature type="transmembrane region" description="Helical" evidence="4">
    <location>
        <begin position="2032"/>
        <end position="2055"/>
    </location>
</feature>